<gene>
    <name evidence="4" type="ORF">K7432_004389</name>
</gene>
<feature type="compositionally biased region" description="Basic and acidic residues" evidence="2">
    <location>
        <begin position="600"/>
        <end position="609"/>
    </location>
</feature>
<feature type="compositionally biased region" description="Basic and acidic residues" evidence="2">
    <location>
        <begin position="578"/>
        <end position="591"/>
    </location>
</feature>
<organism evidence="4 5">
    <name type="scientific">Basidiobolus ranarum</name>
    <dbReference type="NCBI Taxonomy" id="34480"/>
    <lineage>
        <taxon>Eukaryota</taxon>
        <taxon>Fungi</taxon>
        <taxon>Fungi incertae sedis</taxon>
        <taxon>Zoopagomycota</taxon>
        <taxon>Entomophthoromycotina</taxon>
        <taxon>Basidiobolomycetes</taxon>
        <taxon>Basidiobolales</taxon>
        <taxon>Basidiobolaceae</taxon>
        <taxon>Basidiobolus</taxon>
    </lineage>
</organism>
<accession>A0ABR2W4N2</accession>
<comment type="caution">
    <text evidence="4">The sequence shown here is derived from an EMBL/GenBank/DDBJ whole genome shotgun (WGS) entry which is preliminary data.</text>
</comment>
<feature type="region of interest" description="Disordered" evidence="2">
    <location>
        <begin position="570"/>
        <end position="655"/>
    </location>
</feature>
<dbReference type="EMBL" id="JASJQH010007026">
    <property type="protein sequence ID" value="KAK9720063.1"/>
    <property type="molecule type" value="Genomic_DNA"/>
</dbReference>
<feature type="coiled-coil region" evidence="1">
    <location>
        <begin position="663"/>
        <end position="732"/>
    </location>
</feature>
<feature type="region of interest" description="Disordered" evidence="2">
    <location>
        <begin position="543"/>
        <end position="562"/>
    </location>
</feature>
<dbReference type="Pfam" id="PF21636">
    <property type="entry name" value="PPP1R21_C"/>
    <property type="match status" value="1"/>
</dbReference>
<feature type="domain" description="Protein phosphatase 1 regulatory subunit 21 N-terminal" evidence="3">
    <location>
        <begin position="23"/>
        <end position="170"/>
    </location>
</feature>
<protein>
    <recommendedName>
        <fullName evidence="3">Protein phosphatase 1 regulatory subunit 21 N-terminal domain-containing protein</fullName>
    </recommendedName>
</protein>
<proteinExistence type="predicted"/>
<dbReference type="InterPro" id="IPR049372">
    <property type="entry name" value="PPP1R21_C"/>
</dbReference>
<name>A0ABR2W4N2_9FUNG</name>
<dbReference type="InterPro" id="IPR019343">
    <property type="entry name" value="PPP1R21_N"/>
</dbReference>
<sequence length="756" mass="86952">MEGNLSVNESVTSGGEELSERYHKLFQEYSRIKAQHSVLKKAILKEQDQNVTLSVDNKSKEQELRRIIQQLDTLSFHNQTLTKRVEDLQKMGTPKSSSQWLMRASAKKELEISRNSLEATIADLQGKIEENENLHKEVYEIHSLYTEQLDLYKKKVDELEVEKNLLNEELNKCHMMNENSTLAYKKQKKDAELEIKKIKEDLNKTDENLVSIREGILESEKIQAEQVGVVKQLIGTLGGYDQLYQQLFVHVNKSGNKAIFYQCSSLWNSLMDSLRIALEFEDIRSNHKLPQLETCSFEEYLINEHLPVSNRSWRESMDIFYTPTNILAAVQSVLAIYDTLMEVACENLNEATISQYQDDTFEKVTLERISKDFAEFTKQFHVKSWDAIENDRENLLRKYLSIRIGVDAYIHIIEQTPEKAVGNAHYALLKSLNENSEPLSGIIQSISLVRFEQTEVNGKEKELSVNIGKEFEDSLKECLSHHCILTSRLAMLQKQTSQIISFNLNLHRDYAQLQQELTAQKEKSDQFVMEVNNLKSSIAMHEVAEDSKPESNLEQTLEPENDIKLITIEASTQTLETSPEKNETIKEESEPVRPLSVKGVESDSCKLDESVTEEPVLTPSPNEQVEVKQNTPESESNQEPLQTSLPPSDHLSPNQMSREDFIKRHYEEQLQQLLERARCADSQVLRMRKVSENLDLKLEKSQAEKKALVEQLGEARQQISRTQDELRTTEQNYKTQLDIMTEHIAQLGATIENGQQ</sequence>
<dbReference type="InterPro" id="IPR040024">
    <property type="entry name" value="PPP1R21"/>
</dbReference>
<feature type="coiled-coil region" evidence="1">
    <location>
        <begin position="107"/>
        <end position="208"/>
    </location>
</feature>
<keyword evidence="5" id="KW-1185">Reference proteome</keyword>
<evidence type="ECO:0000313" key="4">
    <source>
        <dbReference type="EMBL" id="KAK9720063.1"/>
    </source>
</evidence>
<evidence type="ECO:0000256" key="2">
    <source>
        <dbReference type="SAM" id="MobiDB-lite"/>
    </source>
</evidence>
<dbReference type="Pfam" id="PF10205">
    <property type="entry name" value="KLRAQ"/>
    <property type="match status" value="1"/>
</dbReference>
<feature type="compositionally biased region" description="Polar residues" evidence="2">
    <location>
        <begin position="619"/>
        <end position="655"/>
    </location>
</feature>
<feature type="coiled-coil region" evidence="1">
    <location>
        <begin position="503"/>
        <end position="530"/>
    </location>
</feature>
<reference evidence="4 5" key="1">
    <citation type="submission" date="2023-04" db="EMBL/GenBank/DDBJ databases">
        <title>Genome of Basidiobolus ranarum AG-B5.</title>
        <authorList>
            <person name="Stajich J.E."/>
            <person name="Carter-House D."/>
            <person name="Gryganskyi A."/>
        </authorList>
    </citation>
    <scope>NUCLEOTIDE SEQUENCE [LARGE SCALE GENOMIC DNA]</scope>
    <source>
        <strain evidence="4 5">AG-B5</strain>
    </source>
</reference>
<dbReference type="PANTHER" id="PTHR21448">
    <property type="entry name" value="SMOOTH MUSCLE MYOSIN HEAVY CHAIN-RELATED"/>
    <property type="match status" value="1"/>
</dbReference>
<dbReference type="SMART" id="SM01254">
    <property type="entry name" value="KLRAQ"/>
    <property type="match status" value="1"/>
</dbReference>
<evidence type="ECO:0000259" key="3">
    <source>
        <dbReference type="SMART" id="SM01254"/>
    </source>
</evidence>
<dbReference type="Proteomes" id="UP001479436">
    <property type="component" value="Unassembled WGS sequence"/>
</dbReference>
<evidence type="ECO:0000256" key="1">
    <source>
        <dbReference type="SAM" id="Coils"/>
    </source>
</evidence>
<keyword evidence="1" id="KW-0175">Coiled coil</keyword>
<evidence type="ECO:0000313" key="5">
    <source>
        <dbReference type="Proteomes" id="UP001479436"/>
    </source>
</evidence>
<dbReference type="PANTHER" id="PTHR21448:SF0">
    <property type="entry name" value="PROTEIN PHOSPHATASE 1 REGULATORY SUBUNIT 21"/>
    <property type="match status" value="1"/>
</dbReference>